<dbReference type="Pfam" id="PF13377">
    <property type="entry name" value="Peripla_BP_3"/>
    <property type="match status" value="1"/>
</dbReference>
<dbReference type="Proteomes" id="UP000006919">
    <property type="component" value="Chromosome"/>
</dbReference>
<dbReference type="NCBIfam" id="TIGR00254">
    <property type="entry name" value="GGDEF"/>
    <property type="match status" value="1"/>
</dbReference>
<dbReference type="Gene3D" id="3.30.70.270">
    <property type="match status" value="1"/>
</dbReference>
<dbReference type="SUPFAM" id="SSF55073">
    <property type="entry name" value="Nucleotide cyclase"/>
    <property type="match status" value="1"/>
</dbReference>
<evidence type="ECO:0000313" key="5">
    <source>
        <dbReference type="EMBL" id="ADU21370.1"/>
    </source>
</evidence>
<accession>E6UIR8</accession>
<dbReference type="KEGG" id="ral:Rumal_0843"/>
<dbReference type="InterPro" id="IPR043128">
    <property type="entry name" value="Rev_trsase/Diguanyl_cyclase"/>
</dbReference>
<protein>
    <submittedName>
        <fullName evidence="5">Diguanylate cyclase</fullName>
    </submittedName>
</protein>
<dbReference type="GO" id="GO:0000976">
    <property type="term" value="F:transcription cis-regulatory region binding"/>
    <property type="evidence" value="ECO:0007669"/>
    <property type="project" value="TreeGrafter"/>
</dbReference>
<evidence type="ECO:0000256" key="3">
    <source>
        <dbReference type="ARBA" id="ARBA00023163"/>
    </source>
</evidence>
<dbReference type="InterPro" id="IPR028082">
    <property type="entry name" value="Peripla_BP_I"/>
</dbReference>
<dbReference type="STRING" id="697329.Rumal_0843"/>
<dbReference type="InterPro" id="IPR029787">
    <property type="entry name" value="Nucleotide_cyclase"/>
</dbReference>
<dbReference type="OrthoDB" id="56125at2"/>
<dbReference type="AlphaFoldDB" id="E6UIR8"/>
<evidence type="ECO:0000259" key="4">
    <source>
        <dbReference type="PROSITE" id="PS50887"/>
    </source>
</evidence>
<dbReference type="InterPro" id="IPR000160">
    <property type="entry name" value="GGDEF_dom"/>
</dbReference>
<dbReference type="eggNOG" id="COG2199">
    <property type="taxonomic scope" value="Bacteria"/>
</dbReference>
<dbReference type="CDD" id="cd01949">
    <property type="entry name" value="GGDEF"/>
    <property type="match status" value="1"/>
</dbReference>
<feature type="domain" description="GGDEF" evidence="4">
    <location>
        <begin position="486"/>
        <end position="614"/>
    </location>
</feature>
<dbReference type="Pfam" id="PF00990">
    <property type="entry name" value="GGDEF"/>
    <property type="match status" value="1"/>
</dbReference>
<dbReference type="InterPro" id="IPR046335">
    <property type="entry name" value="LacI/GalR-like_sensor"/>
</dbReference>
<dbReference type="PROSITE" id="PS50887">
    <property type="entry name" value="GGDEF"/>
    <property type="match status" value="1"/>
</dbReference>
<dbReference type="RefSeq" id="WP_013497549.1">
    <property type="nucleotide sequence ID" value="NC_014833.1"/>
</dbReference>
<dbReference type="HOGENOM" id="CLU_020864_0_0_9"/>
<dbReference type="Gene3D" id="3.40.50.2300">
    <property type="match status" value="2"/>
</dbReference>
<keyword evidence="3" id="KW-0804">Transcription</keyword>
<dbReference type="PANTHER" id="PTHR30146">
    <property type="entry name" value="LACI-RELATED TRANSCRIPTIONAL REPRESSOR"/>
    <property type="match status" value="1"/>
</dbReference>
<dbReference type="GO" id="GO:0003700">
    <property type="term" value="F:DNA-binding transcription factor activity"/>
    <property type="evidence" value="ECO:0007669"/>
    <property type="project" value="TreeGrafter"/>
</dbReference>
<organism evidence="5 6">
    <name type="scientific">Ruminococcus albus (strain ATCC 27210 / DSM 20455 / JCM 14654 / NCDO 2250 / 7)</name>
    <dbReference type="NCBI Taxonomy" id="697329"/>
    <lineage>
        <taxon>Bacteria</taxon>
        <taxon>Bacillati</taxon>
        <taxon>Bacillota</taxon>
        <taxon>Clostridia</taxon>
        <taxon>Eubacteriales</taxon>
        <taxon>Oscillospiraceae</taxon>
        <taxon>Ruminococcus</taxon>
    </lineage>
</organism>
<evidence type="ECO:0000256" key="1">
    <source>
        <dbReference type="ARBA" id="ARBA00023015"/>
    </source>
</evidence>
<dbReference type="eggNOG" id="COG1609">
    <property type="taxonomic scope" value="Bacteria"/>
</dbReference>
<dbReference type="CDD" id="cd06267">
    <property type="entry name" value="PBP1_LacI_sugar_binding-like"/>
    <property type="match status" value="1"/>
</dbReference>
<name>E6UIR8_RUMA7</name>
<dbReference type="SUPFAM" id="SSF53822">
    <property type="entry name" value="Periplasmic binding protein-like I"/>
    <property type="match status" value="1"/>
</dbReference>
<evidence type="ECO:0000313" key="6">
    <source>
        <dbReference type="Proteomes" id="UP000006919"/>
    </source>
</evidence>
<proteinExistence type="predicted"/>
<reference evidence="5 6" key="1">
    <citation type="journal article" date="2011" name="J. Bacteriol.">
        <title>Complete genome of the cellulolytic ruminal bacterium Ruminococcus albus 7.</title>
        <authorList>
            <person name="Suen G."/>
            <person name="Stevenson D.M."/>
            <person name="Bruce D.C."/>
            <person name="Chertkov O."/>
            <person name="Copeland A."/>
            <person name="Cheng J.F."/>
            <person name="Detter C."/>
            <person name="Detter J.C."/>
            <person name="Goodwin L.A."/>
            <person name="Han C.S."/>
            <person name="Hauser L.J."/>
            <person name="Ivanova N.N."/>
            <person name="Kyrpides N.C."/>
            <person name="Land M.L."/>
            <person name="Lapidus A."/>
            <person name="Lucas S."/>
            <person name="Ovchinnikova G."/>
            <person name="Pitluck S."/>
            <person name="Tapia R."/>
            <person name="Woyke T."/>
            <person name="Boyum J."/>
            <person name="Mead D."/>
            <person name="Weimer P.J."/>
        </authorList>
    </citation>
    <scope>NUCLEOTIDE SEQUENCE [LARGE SCALE GENOMIC DNA]</scope>
    <source>
        <strain evidence="6">ATCC 27210 / DSM 20455 / JCM 14654 / NCDO 2250 / 7</strain>
    </source>
</reference>
<dbReference type="PANTHER" id="PTHR30146:SF24">
    <property type="entry name" value="XYLOSE OPERON REGULATORY PROTEIN"/>
    <property type="match status" value="1"/>
</dbReference>
<sequence>MKGTIGIFIPTMHRTGRHRYIRYLSDELASAGYKTFCFSSYSDLFWHDVSKKGESMVYDLYRRIELSGVVLYSELIKDNELCSSIISECEKRNIPAFTVERPMDGAYNIIYDHGKSFGKIVDHIIEKHGARNIFMMSGMRGNSFSLERNQAYRDSLEKHGIEYDETKIYYGDFWDLPTRSATAQMFSEHKALPDAIVCANDVMAITVCLVLSERGIRVPEDIIVTGFDGTERAKAFFPTIAGSVPDYKSSCRYICNVLESYHEAEHKHPGNMHFGGIFIEGQSCGCDDIKKQLTGVLFAELYEQSISQKLIRYENDNLMLSNIGNGDVRKLFANMENTLRTLAPDGIEIYLDPHYFDASVNDGGFVLAASVIAKQQRFSVSFSPIRHGEICSQALSGTDQPVIFLPLFAAEKNYGYLAASFDPDDLLRIEKLYDLVIHLNILLSSCETTIKLNFQYEHDHLTGLLNRYGFYRRAGELISDAAEKGLDIIIVSADMNGLKYINDTFGHKEGDYAITLAAKIIEKVTGRQGICARFGGDEYLAVVVSMTEDEFIRSARSEIEHINRISGKPYGISVSIGVESSSACDAMDNLEEIINAADKKMFMFKAQSPHKRRD</sequence>
<keyword evidence="1" id="KW-0805">Transcription regulation</keyword>
<keyword evidence="2" id="KW-0238">DNA-binding</keyword>
<dbReference type="SMART" id="SM00267">
    <property type="entry name" value="GGDEF"/>
    <property type="match status" value="1"/>
</dbReference>
<dbReference type="EMBL" id="CP002403">
    <property type="protein sequence ID" value="ADU21370.1"/>
    <property type="molecule type" value="Genomic_DNA"/>
</dbReference>
<evidence type="ECO:0000256" key="2">
    <source>
        <dbReference type="ARBA" id="ARBA00023125"/>
    </source>
</evidence>
<gene>
    <name evidence="5" type="ordered locus">Rumal_0843</name>
</gene>